<keyword evidence="3" id="KW-1185">Reference proteome</keyword>
<evidence type="ECO:0000256" key="1">
    <source>
        <dbReference type="SAM" id="MobiDB-lite"/>
    </source>
</evidence>
<evidence type="ECO:0000313" key="2">
    <source>
        <dbReference type="EMBL" id="KAJ3608721.1"/>
    </source>
</evidence>
<evidence type="ECO:0000313" key="3">
    <source>
        <dbReference type="Proteomes" id="UP001148018"/>
    </source>
</evidence>
<comment type="caution">
    <text evidence="2">The sequence shown here is derived from an EMBL/GenBank/DDBJ whole genome shotgun (WGS) entry which is preliminary data.</text>
</comment>
<accession>A0A9Q0EKR7</accession>
<reference evidence="2" key="1">
    <citation type="submission" date="2022-07" db="EMBL/GenBank/DDBJ databases">
        <title>Chromosome-level genome of Muraenolepis orangiensis.</title>
        <authorList>
            <person name="Kim J."/>
        </authorList>
    </citation>
    <scope>NUCLEOTIDE SEQUENCE</scope>
    <source>
        <strain evidence="2">KU_S4_2022</strain>
        <tissue evidence="2">Muscle</tissue>
    </source>
</reference>
<dbReference type="Proteomes" id="UP001148018">
    <property type="component" value="Unassembled WGS sequence"/>
</dbReference>
<feature type="region of interest" description="Disordered" evidence="1">
    <location>
        <begin position="89"/>
        <end position="141"/>
    </location>
</feature>
<dbReference type="EMBL" id="JANIIK010000039">
    <property type="protein sequence ID" value="KAJ3608721.1"/>
    <property type="molecule type" value="Genomic_DNA"/>
</dbReference>
<proteinExistence type="predicted"/>
<dbReference type="AlphaFoldDB" id="A0A9Q0EKR7"/>
<protein>
    <submittedName>
        <fullName evidence="2">Uncharacterized protein</fullName>
    </submittedName>
</protein>
<name>A0A9Q0EKR7_9TELE</name>
<gene>
    <name evidence="2" type="ORF">NHX12_023251</name>
</gene>
<feature type="region of interest" description="Disordered" evidence="1">
    <location>
        <begin position="47"/>
        <end position="68"/>
    </location>
</feature>
<sequence length="165" mass="17938">MRFRRYSMDLRITKGDWWWVWGSGGRGGGGRGGTGGGGEFSVLTDRNASASTDQRPPGRGSLAASEQSAFLHETRTRLHFFSGRPALRLEDGNTCRGEASLTSDQLPSQTSASKHQPQETQSLAITQSRAGVPPPPGRGCEPLRRILLPHATKHKTQRTNADVIM</sequence>
<organism evidence="2 3">
    <name type="scientific">Muraenolepis orangiensis</name>
    <name type="common">Patagonian moray cod</name>
    <dbReference type="NCBI Taxonomy" id="630683"/>
    <lineage>
        <taxon>Eukaryota</taxon>
        <taxon>Metazoa</taxon>
        <taxon>Chordata</taxon>
        <taxon>Craniata</taxon>
        <taxon>Vertebrata</taxon>
        <taxon>Euteleostomi</taxon>
        <taxon>Actinopterygii</taxon>
        <taxon>Neopterygii</taxon>
        <taxon>Teleostei</taxon>
        <taxon>Neoteleostei</taxon>
        <taxon>Acanthomorphata</taxon>
        <taxon>Zeiogadaria</taxon>
        <taxon>Gadariae</taxon>
        <taxon>Gadiformes</taxon>
        <taxon>Muraenolepidoidei</taxon>
        <taxon>Muraenolepididae</taxon>
        <taxon>Muraenolepis</taxon>
    </lineage>
</organism>
<feature type="compositionally biased region" description="Polar residues" evidence="1">
    <location>
        <begin position="100"/>
        <end position="129"/>
    </location>
</feature>